<feature type="transmembrane region" description="Helical" evidence="5">
    <location>
        <begin position="100"/>
        <end position="120"/>
    </location>
</feature>
<comment type="subcellular location">
    <subcellularLocation>
        <location evidence="1">Membrane</location>
        <topology evidence="1">Multi-pass membrane protein</topology>
    </subcellularLocation>
</comment>
<dbReference type="NCBIfam" id="NF037982">
    <property type="entry name" value="Nramp_1"/>
    <property type="match status" value="1"/>
</dbReference>
<name>A0A9W4TU38_9ASCO</name>
<feature type="transmembrane region" description="Helical" evidence="5">
    <location>
        <begin position="291"/>
        <end position="314"/>
    </location>
</feature>
<dbReference type="NCBIfam" id="TIGR01197">
    <property type="entry name" value="nramp"/>
    <property type="match status" value="1"/>
</dbReference>
<keyword evidence="4 5" id="KW-0472">Membrane</keyword>
<reference evidence="6" key="1">
    <citation type="submission" date="2022-12" db="EMBL/GenBank/DDBJ databases">
        <authorList>
            <person name="Brejova B."/>
        </authorList>
    </citation>
    <scope>NUCLEOTIDE SEQUENCE</scope>
</reference>
<feature type="transmembrane region" description="Helical" evidence="5">
    <location>
        <begin position="69"/>
        <end position="94"/>
    </location>
</feature>
<feature type="transmembrane region" description="Helical" evidence="5">
    <location>
        <begin position="189"/>
        <end position="207"/>
    </location>
</feature>
<evidence type="ECO:0000313" key="7">
    <source>
        <dbReference type="Proteomes" id="UP001152885"/>
    </source>
</evidence>
<feature type="transmembrane region" description="Helical" evidence="5">
    <location>
        <begin position="127"/>
        <end position="152"/>
    </location>
</feature>
<feature type="transmembrane region" description="Helical" evidence="5">
    <location>
        <begin position="26"/>
        <end position="48"/>
    </location>
</feature>
<dbReference type="InterPro" id="IPR001046">
    <property type="entry name" value="NRAMP_fam"/>
</dbReference>
<dbReference type="GO" id="GO:0015086">
    <property type="term" value="F:cadmium ion transmembrane transporter activity"/>
    <property type="evidence" value="ECO:0007669"/>
    <property type="project" value="TreeGrafter"/>
</dbReference>
<dbReference type="Proteomes" id="UP001152885">
    <property type="component" value="Unassembled WGS sequence"/>
</dbReference>
<gene>
    <name evidence="6" type="ORF">CANVERA_P1666</name>
</gene>
<keyword evidence="2 5" id="KW-0812">Transmembrane</keyword>
<evidence type="ECO:0000256" key="1">
    <source>
        <dbReference type="ARBA" id="ARBA00004141"/>
    </source>
</evidence>
<evidence type="ECO:0000256" key="2">
    <source>
        <dbReference type="ARBA" id="ARBA00022692"/>
    </source>
</evidence>
<proteinExistence type="predicted"/>
<accession>A0A9W4TU38</accession>
<dbReference type="Pfam" id="PF01566">
    <property type="entry name" value="Nramp"/>
    <property type="match status" value="2"/>
</dbReference>
<keyword evidence="7" id="KW-1185">Reference proteome</keyword>
<dbReference type="PANTHER" id="PTHR11706:SF50">
    <property type="entry name" value="MANGANESE TRANSPORTER SMF2"/>
    <property type="match status" value="1"/>
</dbReference>
<feature type="transmembrane region" description="Helical" evidence="5">
    <location>
        <begin position="398"/>
        <end position="416"/>
    </location>
</feature>
<protein>
    <submittedName>
        <fullName evidence="6">Uncharacterized protein</fullName>
    </submittedName>
</protein>
<evidence type="ECO:0000256" key="4">
    <source>
        <dbReference type="ARBA" id="ARBA00023136"/>
    </source>
</evidence>
<dbReference type="GO" id="GO:0030026">
    <property type="term" value="P:intracellular manganese ion homeostasis"/>
    <property type="evidence" value="ECO:0007669"/>
    <property type="project" value="TreeGrafter"/>
</dbReference>
<keyword evidence="3 5" id="KW-1133">Transmembrane helix</keyword>
<dbReference type="GO" id="GO:0005384">
    <property type="term" value="F:manganese ion transmembrane transporter activity"/>
    <property type="evidence" value="ECO:0007669"/>
    <property type="project" value="TreeGrafter"/>
</dbReference>
<organism evidence="6 7">
    <name type="scientific">Candida verbasci</name>
    <dbReference type="NCBI Taxonomy" id="1227364"/>
    <lineage>
        <taxon>Eukaryota</taxon>
        <taxon>Fungi</taxon>
        <taxon>Dikarya</taxon>
        <taxon>Ascomycota</taxon>
        <taxon>Saccharomycotina</taxon>
        <taxon>Pichiomycetes</taxon>
        <taxon>Debaryomycetaceae</taxon>
        <taxon>Candida/Lodderomyces clade</taxon>
        <taxon>Candida</taxon>
    </lineage>
</organism>
<comment type="caution">
    <text evidence="6">The sequence shown here is derived from an EMBL/GenBank/DDBJ whole genome shotgun (WGS) entry which is preliminary data.</text>
</comment>
<feature type="transmembrane region" description="Helical" evidence="5">
    <location>
        <begin position="562"/>
        <end position="586"/>
    </location>
</feature>
<evidence type="ECO:0000256" key="3">
    <source>
        <dbReference type="ARBA" id="ARBA00022989"/>
    </source>
</evidence>
<dbReference type="PRINTS" id="PR00447">
    <property type="entry name" value="NATRESASSCMP"/>
</dbReference>
<evidence type="ECO:0000256" key="5">
    <source>
        <dbReference type="SAM" id="Phobius"/>
    </source>
</evidence>
<sequence>MVSVAYMDPGNFNVSVFAGAAYKYNLLFSILLANCLAIFFQILAAKLGAVTGLDLAANCKSHFSRRTNIILYLLTEITIIATDLAEVVGTAIALKILFGIPLFLGVILTVIDVIVVLMAYRPNGPLFFIRIFEGCVSLLVGATVVCFGIQLYQISHDKSIHFSTIEVLKGFLPNKDVVDMSEREGGNGLFLSLAILGATLMPHSLYLGSGLVQARLKDFDVKNGHYRVINESSTQQEEIEEIDHDITPLATPVEPHGFEKDDETVLDEDDEFYRPSIHAIKDTMTYTILELVISLFTVALFVNAAILIVAGATLHNNSKRDDDDDDDTDSDDEGHYENADLFTIYNLLSKHLSPTAGFVFALALLCSGQSAGVVCTLAGQMVSEGFLNWTLPPVTRRLITRGIAIAPCLFVVSIAGREGLSKILNGSQVVLSILLPVVSAPLIYFTCDKNTMKVPIFEKDGDEDIDIIFDGDHINKYKFKSTEPAIRLKDLRNSHPCAGWEEDEEEHQIGNYERSRLIDDNSAYISNQHLKNQHQNHQQTQDHDIYRVKGFKDYSNGPITSFFAILIWAFVTILNLYLIASMLLGYDVPL</sequence>
<dbReference type="GO" id="GO:0005886">
    <property type="term" value="C:plasma membrane"/>
    <property type="evidence" value="ECO:0007669"/>
    <property type="project" value="TreeGrafter"/>
</dbReference>
<dbReference type="GO" id="GO:0034755">
    <property type="term" value="P:iron ion transmembrane transport"/>
    <property type="evidence" value="ECO:0007669"/>
    <property type="project" value="TreeGrafter"/>
</dbReference>
<dbReference type="EMBL" id="CANTUO010000001">
    <property type="protein sequence ID" value="CAI5757149.1"/>
    <property type="molecule type" value="Genomic_DNA"/>
</dbReference>
<evidence type="ECO:0000313" key="6">
    <source>
        <dbReference type="EMBL" id="CAI5757149.1"/>
    </source>
</evidence>
<dbReference type="OrthoDB" id="409173at2759"/>
<feature type="transmembrane region" description="Helical" evidence="5">
    <location>
        <begin position="428"/>
        <end position="447"/>
    </location>
</feature>
<feature type="transmembrane region" description="Helical" evidence="5">
    <location>
        <begin position="356"/>
        <end position="378"/>
    </location>
</feature>
<dbReference type="AlphaFoldDB" id="A0A9W4TU38"/>
<dbReference type="PANTHER" id="PTHR11706">
    <property type="entry name" value="SOLUTE CARRIER PROTEIN FAMILY 11 MEMBER"/>
    <property type="match status" value="1"/>
</dbReference>